<feature type="region of interest" description="Disordered" evidence="5">
    <location>
        <begin position="1779"/>
        <end position="2018"/>
    </location>
</feature>
<organism evidence="6 7">
    <name type="scientific">Tritrichomonas musculus</name>
    <dbReference type="NCBI Taxonomy" id="1915356"/>
    <lineage>
        <taxon>Eukaryota</taxon>
        <taxon>Metamonada</taxon>
        <taxon>Parabasalia</taxon>
        <taxon>Tritrichomonadida</taxon>
        <taxon>Tritrichomonadidae</taxon>
        <taxon>Tritrichomonas</taxon>
    </lineage>
</organism>
<accession>A0ABR2KPE5</accession>
<feature type="compositionally biased region" description="Low complexity" evidence="5">
    <location>
        <begin position="1825"/>
        <end position="1840"/>
    </location>
</feature>
<reference evidence="6 7" key="1">
    <citation type="submission" date="2024-04" db="EMBL/GenBank/DDBJ databases">
        <title>Tritrichomonas musculus Genome.</title>
        <authorList>
            <person name="Alves-Ferreira E."/>
            <person name="Grigg M."/>
            <person name="Lorenzi H."/>
            <person name="Galac M."/>
        </authorList>
    </citation>
    <scope>NUCLEOTIDE SEQUENCE [LARGE SCALE GENOMIC DNA]</scope>
    <source>
        <strain evidence="6 7">EAF2021</strain>
    </source>
</reference>
<dbReference type="SMART" id="SM00248">
    <property type="entry name" value="ANK"/>
    <property type="match status" value="17"/>
</dbReference>
<feature type="compositionally biased region" description="Low complexity" evidence="5">
    <location>
        <begin position="1858"/>
        <end position="1873"/>
    </location>
</feature>
<keyword evidence="4" id="KW-0175">Coiled coil</keyword>
<gene>
    <name evidence="6" type="ORF">M9Y10_030267</name>
</gene>
<feature type="coiled-coil region" evidence="4">
    <location>
        <begin position="1550"/>
        <end position="1577"/>
    </location>
</feature>
<evidence type="ECO:0008006" key="8">
    <source>
        <dbReference type="Google" id="ProtNLM"/>
    </source>
</evidence>
<sequence length="2124" mass="241149">MAFYYNNYNNRPYRNAAGSKKSCLAIVECPISGSGLKQNYYYSYSTTKRNVIDLKVNDTFCIFDFLPKKFTIITNDGSFNFNVEMLKDMSSVISDHLKNPNSLQFNMDIQNKDIMIKFEQIFLGKKVNIVQDDIPPLKQIMRELNISSVPSYFKQEVRTSTWGKPKPPPYDVKIGFQDFSSFISHNFPQTFTIATKKQEYHCYKLGVYSSKLIYELLQKNPDLDRYYYEYDDENCEFQQVCDILNFQAVAITPHNMNIIKDIISDLQIECILDLINEFINEYENLSQAIDDQDDISNSIDEIFENLYHIKGRSIENIKNMIVESSWSKTKESIQELASFFIQVFNVDISLHPFLLDLLILLDKENDDLKILLPFIIKQMEFSFGNSTFNCSFFVNLHKRGLYSEEELKDQLKSIVNKSGTISRPSSGWGTTRKTVSKDQLIWFFPEIYEIFNFDSNKLSSLFGVSQLNYITTFLPDKIEDFKKMRESGEPDNLIAKSLRNDDVDTFQSLVTKVQTDFNKGIVPFTIFESFVKPGETKYIDYAASYGSIKCFKYLLLNHANVNEITFQNALFGANTEIIKIVDQNSPFDMSKKVRVSSWGNKVVNRDDLLIVPSITKHQNDVFDWIIEQKMENVVNLKKILLSLFSISIENGNIHAIISLIDKGFDINDCDRKSVIDFIHSASKHGYYNLLEFLCTILHKKFDEIILTDIFDSDSAVSFGNLSIFKLFIEKLGGVINYEVAFQNAVSKGYKSIIEYIFENGFKEDFQLSNQAVYIALSSSIKSKTAGFFNYLIEQFKIVDPKIFNDFHQFSINLLSEACFGKKIDIAKYIVEMIIDKNPKSDFTLAFYNAASSNSLDICQYLVDKKVKIRFDALSLQVQKLSSVNRDVFSFIIQNSPPEAKEKFLTCFLNEAIRNKNKDLVEYLLNENSFSNDALFEAIKTNDVSIVDFVIKHNSKPSFVNQRGANGTALCESVLNGNIDIIKRLLSIPGIDLNSYNRNNETPLISAIVNYKIEIVNLILDFYGSDITSQAWQIEAGIKYILGKISKANDRNDIMILAIFNRLVEVPGVNLNFHEGKHTLLTYACQINSQNLVELLLKSDRVDPNLYVPSTGDTPLMIAINKKNLEITKLLIDCPRTNINIKNNDKQTALVIAVNIQFQEVIPLLINHEKFDPEESRLDFAFFMSYDMISVLFYSLGNLDVNYKSFKDLKNDKSENSSYASRYGYARKYGTQSSSSSSPVQYLNCLNQTIWYETTLTRAVTDGRLDKVDLIISHPSFDQYKSDLKAAIFITIQKNNVEMFNKLLSITNNDVNMTDQIGNSILVNASKICSVSIIDEILKNESFDPEKSGINRAFYEIFMSSKQSKFNIINRLYDYDKEHGNLIRFNEVLHTGRTYYTSIVPTTSGIERLVDFCLEHGADPNIHDSNGVYPLEHAMQINSYDFVNALVRSNKIDYSIRCEGQLLYYTGTPSKVSLKNAIKGKKKTYLHLAARSSNSKIFSLLVSSNKIDINSTDELGETPLMDTCRFGRVDNLQYLFSRSDLDYQHCNNEGKDALEICADALRANLNQANRLKLELIDKTIAEKSIDNKDVYYNLLHKVLSKGAAESNESNSPKTNYATSSWKSNWKNTWGTNKGSATATISSVWARKTTTLEKNTKTENNDQKNENKEEKYEAEAEAKDEVKNKIQQLKNYLAKPAGSWAANNLPEPNIQTKASTTDNSAESTDQSMKNGLPKPNIQSSGSNNENELSKIFMKSNANVNKPNNQVSASSTATTSNKWVSAWNKGNLPQPNIQSSTSSTANPSTASNTSKWGSAWNKGSLPQPNIQSSTSSTANPSTASNTSKWGSAWNKSNLPQPNIQSSTSSTANPSTASNTSKWGSAWTKSSLPQPNNQISSGNFASPANTTVSNKSENALTQSSLPQPNIQASTNVTTDPSTSNNPSKWGSIQTQSSLPQSNIQASACNSVDSFGEEKQLDTENSTCTANQNENDREEPRVESNLQENQPQKAARNQKARSVKKKRIRRRKRIEYEYHDYGEEEDVDDVDPFLPISQMQIQRQFDQIIGMNYARQQQFNLLMNQQQAMMQTMQYIPNGNQMLNTNYYNPYQYYGPPVQFTNNSLPKQKKRKK</sequence>
<dbReference type="PANTHER" id="PTHR24198:SF165">
    <property type="entry name" value="ANKYRIN REPEAT-CONTAINING PROTEIN-RELATED"/>
    <property type="match status" value="1"/>
</dbReference>
<protein>
    <recommendedName>
        <fullName evidence="8">Ankyrin repeat protein</fullName>
    </recommendedName>
</protein>
<keyword evidence="1" id="KW-0677">Repeat</keyword>
<feature type="region of interest" description="Disordered" evidence="5">
    <location>
        <begin position="1649"/>
        <end position="1674"/>
    </location>
</feature>
<evidence type="ECO:0000256" key="3">
    <source>
        <dbReference type="PROSITE-ProRule" id="PRU00023"/>
    </source>
</evidence>
<evidence type="ECO:0000256" key="4">
    <source>
        <dbReference type="SAM" id="Coils"/>
    </source>
</evidence>
<evidence type="ECO:0000313" key="7">
    <source>
        <dbReference type="Proteomes" id="UP001470230"/>
    </source>
</evidence>
<feature type="compositionally biased region" description="Low complexity" evidence="5">
    <location>
        <begin position="1792"/>
        <end position="1807"/>
    </location>
</feature>
<dbReference type="InterPro" id="IPR036770">
    <property type="entry name" value="Ankyrin_rpt-contain_sf"/>
</dbReference>
<proteinExistence type="predicted"/>
<dbReference type="Gene3D" id="1.25.40.20">
    <property type="entry name" value="Ankyrin repeat-containing domain"/>
    <property type="match status" value="5"/>
</dbReference>
<feature type="compositionally biased region" description="Basic residues" evidence="5">
    <location>
        <begin position="2007"/>
        <end position="2018"/>
    </location>
</feature>
<dbReference type="Proteomes" id="UP001470230">
    <property type="component" value="Unassembled WGS sequence"/>
</dbReference>
<feature type="compositionally biased region" description="Polar residues" evidence="5">
    <location>
        <begin position="1707"/>
        <end position="1727"/>
    </location>
</feature>
<feature type="compositionally biased region" description="Polar residues" evidence="5">
    <location>
        <begin position="1605"/>
        <end position="1621"/>
    </location>
</feature>
<evidence type="ECO:0000256" key="5">
    <source>
        <dbReference type="SAM" id="MobiDB-lite"/>
    </source>
</evidence>
<feature type="compositionally biased region" description="Polar residues" evidence="5">
    <location>
        <begin position="1846"/>
        <end position="1857"/>
    </location>
</feature>
<feature type="region of interest" description="Disordered" evidence="5">
    <location>
        <begin position="1698"/>
        <end position="1742"/>
    </location>
</feature>
<feature type="region of interest" description="Disordered" evidence="5">
    <location>
        <begin position="1601"/>
        <end position="1621"/>
    </location>
</feature>
<dbReference type="PANTHER" id="PTHR24198">
    <property type="entry name" value="ANKYRIN REPEAT AND PROTEIN KINASE DOMAIN-CONTAINING PROTEIN"/>
    <property type="match status" value="1"/>
</dbReference>
<comment type="caution">
    <text evidence="6">The sequence shown here is derived from an EMBL/GenBank/DDBJ whole genome shotgun (WGS) entry which is preliminary data.</text>
</comment>
<feature type="repeat" description="ANK" evidence="3">
    <location>
        <begin position="1110"/>
        <end position="1132"/>
    </location>
</feature>
<evidence type="ECO:0000313" key="6">
    <source>
        <dbReference type="EMBL" id="KAK8893010.1"/>
    </source>
</evidence>
<dbReference type="SUPFAM" id="SSF140860">
    <property type="entry name" value="Pseudo ankyrin repeat-like"/>
    <property type="match status" value="1"/>
</dbReference>
<keyword evidence="7" id="KW-1185">Reference proteome</keyword>
<evidence type="ECO:0000256" key="1">
    <source>
        <dbReference type="ARBA" id="ARBA00022737"/>
    </source>
</evidence>
<dbReference type="SUPFAM" id="SSF48403">
    <property type="entry name" value="Ankyrin repeat"/>
    <property type="match status" value="3"/>
</dbReference>
<dbReference type="EMBL" id="JAPFFF010000004">
    <property type="protein sequence ID" value="KAK8893010.1"/>
    <property type="molecule type" value="Genomic_DNA"/>
</dbReference>
<dbReference type="Pfam" id="PF12796">
    <property type="entry name" value="Ank_2"/>
    <property type="match status" value="3"/>
</dbReference>
<name>A0ABR2KPE5_9EUKA</name>
<dbReference type="PROSITE" id="PS50297">
    <property type="entry name" value="ANK_REP_REGION"/>
    <property type="match status" value="1"/>
</dbReference>
<keyword evidence="2 3" id="KW-0040">ANK repeat</keyword>
<feature type="compositionally biased region" description="Polar residues" evidence="5">
    <location>
        <begin position="1879"/>
        <end position="1964"/>
    </location>
</feature>
<dbReference type="PROSITE" id="PS50088">
    <property type="entry name" value="ANK_REPEAT"/>
    <property type="match status" value="1"/>
</dbReference>
<evidence type="ECO:0000256" key="2">
    <source>
        <dbReference type="ARBA" id="ARBA00023043"/>
    </source>
</evidence>
<feature type="compositionally biased region" description="Polar residues" evidence="5">
    <location>
        <begin position="1974"/>
        <end position="1984"/>
    </location>
</feature>
<dbReference type="InterPro" id="IPR002110">
    <property type="entry name" value="Ankyrin_rpt"/>
</dbReference>